<dbReference type="InterPro" id="IPR003661">
    <property type="entry name" value="HisK_dim/P_dom"/>
</dbReference>
<evidence type="ECO:0000259" key="9">
    <source>
        <dbReference type="PROSITE" id="PS50112"/>
    </source>
</evidence>
<dbReference type="SMART" id="SM00091">
    <property type="entry name" value="PAS"/>
    <property type="match status" value="1"/>
</dbReference>
<dbReference type="SMART" id="SM00086">
    <property type="entry name" value="PAC"/>
    <property type="match status" value="2"/>
</dbReference>
<dbReference type="RefSeq" id="WP_146958250.1">
    <property type="nucleotide sequence ID" value="NZ_CP042467.1"/>
</dbReference>
<dbReference type="SUPFAM" id="SSF55785">
    <property type="entry name" value="PYP-like sensor domain (PAS domain)"/>
    <property type="match status" value="1"/>
</dbReference>
<evidence type="ECO:0000256" key="1">
    <source>
        <dbReference type="ARBA" id="ARBA00000085"/>
    </source>
</evidence>
<evidence type="ECO:0000313" key="11">
    <source>
        <dbReference type="EMBL" id="QED26639.1"/>
    </source>
</evidence>
<organism evidence="11 12">
    <name type="scientific">Microvenator marinus</name>
    <dbReference type="NCBI Taxonomy" id="2600177"/>
    <lineage>
        <taxon>Bacteria</taxon>
        <taxon>Deltaproteobacteria</taxon>
        <taxon>Bradymonadales</taxon>
        <taxon>Microvenatoraceae</taxon>
        <taxon>Microvenator</taxon>
    </lineage>
</organism>
<evidence type="ECO:0000259" key="7">
    <source>
        <dbReference type="PROSITE" id="PS50109"/>
    </source>
</evidence>
<dbReference type="NCBIfam" id="TIGR00229">
    <property type="entry name" value="sensory_box"/>
    <property type="match status" value="1"/>
</dbReference>
<dbReference type="CDD" id="cd00082">
    <property type="entry name" value="HisKA"/>
    <property type="match status" value="1"/>
</dbReference>
<evidence type="ECO:0000256" key="5">
    <source>
        <dbReference type="ARBA" id="ARBA00022777"/>
    </source>
</evidence>
<dbReference type="InterPro" id="IPR013655">
    <property type="entry name" value="PAS_fold_3"/>
</dbReference>
<dbReference type="PROSITE" id="PS50112">
    <property type="entry name" value="PAS"/>
    <property type="match status" value="1"/>
</dbReference>
<sequence>MPNLDLTDDSLISARMALWRWDLAEKRVTWHRGLTRLIGGVPETYEDALNLIAEDHRHTFDDWMKRAANGEECRGLLRLDLSNIELEIRLFPQMANERVEGIICWMCDISEARSERGRQERLLERLQESAKIGGWEIEIQTHEIYWTPQVFVLHGLPVTPNPPTLDELFQMYTAESVAKAKAAVARTIHEGQPLALQVQLKNGTVLQLNGELALEHQRPSTITGTVQDVTRLVTTEKSLHRTENRLSHILGSVGTAIWEWNLTSNELSMSDEFYHLLGYEKHELPNDAFFFENLMHPDDIPRLRDATMEHFKGNTDIFSVEYRWRHKSGDYRWTLGRGKIVERDANSNPMVLVGSNIDITQQKDLEKQVLAGMKLEGLGRLAGGIAHDFNNHMMTILGHLELLYTQDELPAPVLEDLDAISTAARSASHLTRELLAFARQRPPKPRLVDISAVLKSTETLIRRLLGAERETKVVLDPDLWLVEVDPAHFEQAIINLVLYFQASESRPIYIEARNSTSEPPRVIVRVSDSPPNTIESLQNQVFEPFSSSPKEFGGTGLSAAYGFILQAGGQLSAFGSPTETTAFEISLQAHQPAGVSANQLLVLVVEDDPLVRDVTIKVLERDEFHILSAQSVLSARQIMQQIDRSIDVLVTDVFLPDTSGVELAKEVLAGDPSIGIVFVSGYSRHHIELDGPYTFVPKPFTPQSLIEAVSAASVRRSSDE</sequence>
<dbReference type="InterPro" id="IPR036890">
    <property type="entry name" value="HATPase_C_sf"/>
</dbReference>
<evidence type="ECO:0000259" key="8">
    <source>
        <dbReference type="PROSITE" id="PS50110"/>
    </source>
</evidence>
<dbReference type="Proteomes" id="UP000321595">
    <property type="component" value="Chromosome"/>
</dbReference>
<dbReference type="Gene3D" id="3.30.565.10">
    <property type="entry name" value="Histidine kinase-like ATPase, C-terminal domain"/>
    <property type="match status" value="1"/>
</dbReference>
<dbReference type="EC" id="2.7.13.3" evidence="2"/>
<dbReference type="InterPro" id="IPR000014">
    <property type="entry name" value="PAS"/>
</dbReference>
<dbReference type="SMART" id="SM00448">
    <property type="entry name" value="REC"/>
    <property type="match status" value="1"/>
</dbReference>
<dbReference type="CDD" id="cd00130">
    <property type="entry name" value="PAS"/>
    <property type="match status" value="1"/>
</dbReference>
<dbReference type="PROSITE" id="PS50113">
    <property type="entry name" value="PAC"/>
    <property type="match status" value="1"/>
</dbReference>
<protein>
    <recommendedName>
        <fullName evidence="2">histidine kinase</fullName>
        <ecNumber evidence="2">2.7.13.3</ecNumber>
    </recommendedName>
</protein>
<evidence type="ECO:0000313" key="12">
    <source>
        <dbReference type="Proteomes" id="UP000321595"/>
    </source>
</evidence>
<reference evidence="11 12" key="1">
    <citation type="submission" date="2019-08" db="EMBL/GenBank/DDBJ databases">
        <authorList>
            <person name="Liang Q."/>
        </authorList>
    </citation>
    <scope>NUCLEOTIDE SEQUENCE [LARGE SCALE GENOMIC DNA]</scope>
    <source>
        <strain evidence="11 12">V1718</strain>
    </source>
</reference>
<dbReference type="SMART" id="SM00388">
    <property type="entry name" value="HisKA"/>
    <property type="match status" value="1"/>
</dbReference>
<dbReference type="Pfam" id="PF00512">
    <property type="entry name" value="HisKA"/>
    <property type="match status" value="1"/>
</dbReference>
<feature type="domain" description="PAC" evidence="10">
    <location>
        <begin position="318"/>
        <end position="371"/>
    </location>
</feature>
<dbReference type="InterPro" id="IPR036097">
    <property type="entry name" value="HisK_dim/P_sf"/>
</dbReference>
<dbReference type="InterPro" id="IPR000700">
    <property type="entry name" value="PAS-assoc_C"/>
</dbReference>
<dbReference type="SUPFAM" id="SSF47384">
    <property type="entry name" value="Homodimeric domain of signal transducing histidine kinase"/>
    <property type="match status" value="1"/>
</dbReference>
<proteinExistence type="predicted"/>
<feature type="domain" description="PAS" evidence="9">
    <location>
        <begin position="242"/>
        <end position="314"/>
    </location>
</feature>
<evidence type="ECO:0000256" key="4">
    <source>
        <dbReference type="ARBA" id="ARBA00022679"/>
    </source>
</evidence>
<dbReference type="KEGG" id="bbae:FRD01_05135"/>
<dbReference type="PROSITE" id="PS50109">
    <property type="entry name" value="HIS_KIN"/>
    <property type="match status" value="1"/>
</dbReference>
<dbReference type="InterPro" id="IPR052162">
    <property type="entry name" value="Sensor_kinase/Photoreceptor"/>
</dbReference>
<comment type="catalytic activity">
    <reaction evidence="1">
        <text>ATP + protein L-histidine = ADP + protein N-phospho-L-histidine.</text>
        <dbReference type="EC" id="2.7.13.3"/>
    </reaction>
</comment>
<dbReference type="PROSITE" id="PS50110">
    <property type="entry name" value="RESPONSE_REGULATORY"/>
    <property type="match status" value="1"/>
</dbReference>
<dbReference type="Gene3D" id="3.40.50.2300">
    <property type="match status" value="1"/>
</dbReference>
<dbReference type="AlphaFoldDB" id="A0A5B8XTC9"/>
<dbReference type="InterPro" id="IPR035965">
    <property type="entry name" value="PAS-like_dom_sf"/>
</dbReference>
<keyword evidence="5" id="KW-0418">Kinase</keyword>
<dbReference type="EMBL" id="CP042467">
    <property type="protein sequence ID" value="QED26639.1"/>
    <property type="molecule type" value="Genomic_DNA"/>
</dbReference>
<name>A0A5B8XTC9_9DELT</name>
<dbReference type="OrthoDB" id="9758831at2"/>
<evidence type="ECO:0000256" key="6">
    <source>
        <dbReference type="PROSITE-ProRule" id="PRU00169"/>
    </source>
</evidence>
<dbReference type="InterPro" id="IPR001610">
    <property type="entry name" value="PAC"/>
</dbReference>
<dbReference type="PANTHER" id="PTHR43304:SF1">
    <property type="entry name" value="PAC DOMAIN-CONTAINING PROTEIN"/>
    <property type="match status" value="1"/>
</dbReference>
<dbReference type="InterPro" id="IPR011006">
    <property type="entry name" value="CheY-like_superfamily"/>
</dbReference>
<dbReference type="InterPro" id="IPR001789">
    <property type="entry name" value="Sig_transdc_resp-reg_receiver"/>
</dbReference>
<evidence type="ECO:0000256" key="3">
    <source>
        <dbReference type="ARBA" id="ARBA00022553"/>
    </source>
</evidence>
<keyword evidence="12" id="KW-1185">Reference proteome</keyword>
<dbReference type="Pfam" id="PF08447">
    <property type="entry name" value="PAS_3"/>
    <property type="match status" value="1"/>
</dbReference>
<feature type="domain" description="Histidine kinase" evidence="7">
    <location>
        <begin position="384"/>
        <end position="591"/>
    </location>
</feature>
<dbReference type="PANTHER" id="PTHR43304">
    <property type="entry name" value="PHYTOCHROME-LIKE PROTEIN CPH1"/>
    <property type="match status" value="1"/>
</dbReference>
<dbReference type="InterPro" id="IPR005467">
    <property type="entry name" value="His_kinase_dom"/>
</dbReference>
<dbReference type="SUPFAM" id="SSF55874">
    <property type="entry name" value="ATPase domain of HSP90 chaperone/DNA topoisomerase II/histidine kinase"/>
    <property type="match status" value="1"/>
</dbReference>
<feature type="domain" description="Response regulatory" evidence="8">
    <location>
        <begin position="601"/>
        <end position="713"/>
    </location>
</feature>
<keyword evidence="4" id="KW-0808">Transferase</keyword>
<dbReference type="GO" id="GO:0000155">
    <property type="term" value="F:phosphorelay sensor kinase activity"/>
    <property type="evidence" value="ECO:0007669"/>
    <property type="project" value="InterPro"/>
</dbReference>
<dbReference type="Gene3D" id="1.10.287.130">
    <property type="match status" value="1"/>
</dbReference>
<dbReference type="Gene3D" id="3.30.450.20">
    <property type="entry name" value="PAS domain"/>
    <property type="match status" value="2"/>
</dbReference>
<keyword evidence="3 6" id="KW-0597">Phosphoprotein</keyword>
<dbReference type="SUPFAM" id="SSF52172">
    <property type="entry name" value="CheY-like"/>
    <property type="match status" value="1"/>
</dbReference>
<accession>A0A5B8XTC9</accession>
<gene>
    <name evidence="11" type="ORF">FRD01_05135</name>
</gene>
<dbReference type="CDD" id="cd00156">
    <property type="entry name" value="REC"/>
    <property type="match status" value="1"/>
</dbReference>
<feature type="modified residue" description="4-aspartylphosphate" evidence="6">
    <location>
        <position position="652"/>
    </location>
</feature>
<evidence type="ECO:0000256" key="2">
    <source>
        <dbReference type="ARBA" id="ARBA00012438"/>
    </source>
</evidence>
<evidence type="ECO:0000259" key="10">
    <source>
        <dbReference type="PROSITE" id="PS50113"/>
    </source>
</evidence>
<dbReference type="Pfam" id="PF00072">
    <property type="entry name" value="Response_reg"/>
    <property type="match status" value="1"/>
</dbReference>